<protein>
    <recommendedName>
        <fullName evidence="5">ATPase</fullName>
    </recommendedName>
</protein>
<dbReference type="PANTHER" id="PTHR24422">
    <property type="entry name" value="CHEMOTAXIS PROTEIN METHYLTRANSFERASE"/>
    <property type="match status" value="1"/>
</dbReference>
<name>I4AJJ9_BERLS</name>
<gene>
    <name evidence="3" type="ordered locus">Fleli_1734</name>
</gene>
<feature type="transmembrane region" description="Helical" evidence="2">
    <location>
        <begin position="159"/>
        <end position="176"/>
    </location>
</feature>
<evidence type="ECO:0000256" key="2">
    <source>
        <dbReference type="SAM" id="Phobius"/>
    </source>
</evidence>
<dbReference type="InterPro" id="IPR050903">
    <property type="entry name" value="Bact_Chemotaxis_MeTrfase"/>
</dbReference>
<feature type="compositionally biased region" description="Polar residues" evidence="1">
    <location>
        <begin position="951"/>
        <end position="965"/>
    </location>
</feature>
<feature type="region of interest" description="Disordered" evidence="1">
    <location>
        <begin position="940"/>
        <end position="965"/>
    </location>
</feature>
<evidence type="ECO:0000313" key="3">
    <source>
        <dbReference type="EMBL" id="AFM04134.1"/>
    </source>
</evidence>
<feature type="region of interest" description="Disordered" evidence="1">
    <location>
        <begin position="683"/>
        <end position="813"/>
    </location>
</feature>
<dbReference type="RefSeq" id="WP_014797589.1">
    <property type="nucleotide sequence ID" value="NC_018018.1"/>
</dbReference>
<sequence precursor="true">MNTSIEALYANIQSYKRKYYKNLLLKGSLLAISAFLGAFAIVSILEYFGNFSSTFRAVLFYSFISVSIFSLVYWVIIPIYQLFTLDKQLPHNEAAKQIGRYFPQVEDRLLNVLQLHSTNNKNFENQSSDLYQASIEQKASQFAPISFSDAIEYEQNRRYLRFLFIPIVLIAAFLVWDMDFYKASAVRLVNYEQDFAPKAPFQFSVDTKQLIAFKGEDLNFDVNLSGEAFPNEVFLISDNGRKVKLDKNSASSYSYQFTNIQRPFEFSLDGEGYTSKMYEIIVRERPQLRNFVAYLNYPNYTGKKDERQENTGNLIVPAGTQIEWRFQTQETEKLNFVSIVSDDSTNIKTAKKEEDGFLLQTMALSSEAFEIELENKYSKNKEKISYLLTVIQDEFPKVSLNQFQDSVMYDYLMLGGNISDDYGITNLRFNYRITSNKKTSEYKSLPLKFNPNAINQQYFHQVELAPLELKAGDELEYFVQVWDNDGVRGNKSSKTGSYRFQIPKESEMRESVTESSKNTESQMDKTLEEAQDLNKKIKKLAEDLKGKKKLSWQQKKELEKLLEDKKQLEEDIKKMQEQNKKLNEQQEKFTEQDERIAEKSKKLQELMDELMDEKTKELYDKLQELLQEQTESEEIKEVLEKLQNKEMNLEKELDRTLEMFKKLEVDKKMQDLAEQLEDLAKEQKDLAKETEKQQEKEDKQSKKEAEKDAEKDAAKNEEIKEEQKELNEKFEEMKEQMEELDKMNEELKTPKDLEDTKKKEEEVSEEQEQSSEQLEQKEKKKAAQSQENAGEKMEEMAQQMQQMTSSAEMEQAQEDYDDLRQLLENLLKLSFEQEEVMNGFNEIDQRDPKYITLSQDQLKLKDDAQIVEDSLRALAKRVMQIETFVMRELTDMNDYMAQVTQEVKDRKNPRLLANHQQSVMTSINNLALMLNDVLEQMQQSMSQMGMGKPKPSNQSGSPSMGEMQQSINQQIENLKKSGKSGRQLSEGLAKIAAEQEALRRALQKAMKQGKDGKDGKGKEGKEGKDGQNGDNGEGDGGSQGNGGNMSQMIKDMEKTEEDLVNKRLTQELIERQKQIMTRLLESEKAEKERDLDEKREAEQAKANKRTVPPQFEEYFKQKEQQIELLKTIPPALSPYYKQQVNEYFKKLEE</sequence>
<feature type="compositionally biased region" description="Basic and acidic residues" evidence="1">
    <location>
        <begin position="1008"/>
        <end position="1027"/>
    </location>
</feature>
<evidence type="ECO:0000313" key="4">
    <source>
        <dbReference type="Proteomes" id="UP000006054"/>
    </source>
</evidence>
<feature type="transmembrane region" description="Helical" evidence="2">
    <location>
        <begin position="23"/>
        <end position="45"/>
    </location>
</feature>
<dbReference type="Proteomes" id="UP000006054">
    <property type="component" value="Chromosome"/>
</dbReference>
<evidence type="ECO:0000256" key="1">
    <source>
        <dbReference type="SAM" id="MobiDB-lite"/>
    </source>
</evidence>
<keyword evidence="2" id="KW-0472">Membrane</keyword>
<feature type="transmembrane region" description="Helical" evidence="2">
    <location>
        <begin position="57"/>
        <end position="80"/>
    </location>
</feature>
<keyword evidence="2" id="KW-1133">Transmembrane helix</keyword>
<keyword evidence="2" id="KW-0812">Transmembrane</keyword>
<proteinExistence type="predicted"/>
<dbReference type="OrthoDB" id="9812498at2"/>
<dbReference type="PATRIC" id="fig|880071.3.peg.1709"/>
<evidence type="ECO:0008006" key="5">
    <source>
        <dbReference type="Google" id="ProtNLM"/>
    </source>
</evidence>
<reference evidence="4" key="1">
    <citation type="submission" date="2012-06" db="EMBL/GenBank/DDBJ databases">
        <title>The complete genome of Flexibacter litoralis DSM 6794.</title>
        <authorList>
            <person name="Lucas S."/>
            <person name="Copeland A."/>
            <person name="Lapidus A."/>
            <person name="Glavina del Rio T."/>
            <person name="Dalin E."/>
            <person name="Tice H."/>
            <person name="Bruce D."/>
            <person name="Goodwin L."/>
            <person name="Pitluck S."/>
            <person name="Peters L."/>
            <person name="Ovchinnikova G."/>
            <person name="Lu M."/>
            <person name="Kyrpides N."/>
            <person name="Mavromatis K."/>
            <person name="Ivanova N."/>
            <person name="Brettin T."/>
            <person name="Detter J.C."/>
            <person name="Han C."/>
            <person name="Larimer F."/>
            <person name="Land M."/>
            <person name="Hauser L."/>
            <person name="Markowitz V."/>
            <person name="Cheng J.-F."/>
            <person name="Hugenholtz P."/>
            <person name="Woyke T."/>
            <person name="Wu D."/>
            <person name="Spring S."/>
            <person name="Lang E."/>
            <person name="Kopitz M."/>
            <person name="Brambilla E."/>
            <person name="Klenk H.-P."/>
            <person name="Eisen J.A."/>
        </authorList>
    </citation>
    <scope>NUCLEOTIDE SEQUENCE [LARGE SCALE GENOMIC DNA]</scope>
    <source>
        <strain evidence="4">ATCC 23117 / DSM 6794 / NBRC 15988 / NCIMB 1366 / Sio-4</strain>
    </source>
</reference>
<feature type="region of interest" description="Disordered" evidence="1">
    <location>
        <begin position="1077"/>
        <end position="1110"/>
    </location>
</feature>
<feature type="compositionally biased region" description="Basic and acidic residues" evidence="1">
    <location>
        <begin position="1080"/>
        <end position="1101"/>
    </location>
</feature>
<dbReference type="HOGENOM" id="CLU_008611_0_0_10"/>
<dbReference type="AlphaFoldDB" id="I4AJJ9"/>
<feature type="compositionally biased region" description="Gly residues" evidence="1">
    <location>
        <begin position="1029"/>
        <end position="1043"/>
    </location>
</feature>
<dbReference type="STRING" id="880071.Fleli_1734"/>
<dbReference type="PANTHER" id="PTHR24422:SF10">
    <property type="entry name" value="CHEMOTAXIS PROTEIN METHYLTRANSFERASE 2"/>
    <property type="match status" value="1"/>
</dbReference>
<organism evidence="3 4">
    <name type="scientific">Bernardetia litoralis (strain ATCC 23117 / DSM 6794 / NBRC 15988 / NCIMB 1366 / Fx l1 / Sio-4)</name>
    <name type="common">Flexibacter litoralis</name>
    <dbReference type="NCBI Taxonomy" id="880071"/>
    <lineage>
        <taxon>Bacteria</taxon>
        <taxon>Pseudomonadati</taxon>
        <taxon>Bacteroidota</taxon>
        <taxon>Cytophagia</taxon>
        <taxon>Cytophagales</taxon>
        <taxon>Bernardetiaceae</taxon>
        <taxon>Bernardetia</taxon>
    </lineage>
</organism>
<feature type="region of interest" description="Disordered" evidence="1">
    <location>
        <begin position="504"/>
        <end position="523"/>
    </location>
</feature>
<feature type="compositionally biased region" description="Basic and acidic residues" evidence="1">
    <location>
        <begin position="1050"/>
        <end position="1059"/>
    </location>
</feature>
<dbReference type="EMBL" id="CP003345">
    <property type="protein sequence ID" value="AFM04134.1"/>
    <property type="molecule type" value="Genomic_DNA"/>
</dbReference>
<feature type="region of interest" description="Disordered" evidence="1">
    <location>
        <begin position="1001"/>
        <end position="1059"/>
    </location>
</feature>
<dbReference type="KEGG" id="fli:Fleli_1734"/>
<feature type="compositionally biased region" description="Basic and acidic residues" evidence="1">
    <location>
        <begin position="683"/>
        <end position="761"/>
    </location>
</feature>
<accession>I4AJJ9</accession>
<feature type="compositionally biased region" description="Low complexity" evidence="1">
    <location>
        <begin position="796"/>
        <end position="810"/>
    </location>
</feature>
<keyword evidence="4" id="KW-1185">Reference proteome</keyword>
<dbReference type="eggNOG" id="COG1196">
    <property type="taxonomic scope" value="Bacteria"/>
</dbReference>